<evidence type="ECO:0000313" key="3">
    <source>
        <dbReference type="Proteomes" id="UP000019376"/>
    </source>
</evidence>
<accession>S7ZGD3</accession>
<proteinExistence type="predicted"/>
<feature type="region of interest" description="Disordered" evidence="1">
    <location>
        <begin position="73"/>
        <end position="96"/>
    </location>
</feature>
<protein>
    <submittedName>
        <fullName evidence="2">Uncharacterized protein</fullName>
    </submittedName>
</protein>
<gene>
    <name evidence="2" type="ORF">PDE_02660</name>
</gene>
<evidence type="ECO:0000256" key="1">
    <source>
        <dbReference type="SAM" id="MobiDB-lite"/>
    </source>
</evidence>
<feature type="region of interest" description="Disordered" evidence="1">
    <location>
        <begin position="195"/>
        <end position="223"/>
    </location>
</feature>
<feature type="compositionally biased region" description="Polar residues" evidence="1">
    <location>
        <begin position="195"/>
        <end position="210"/>
    </location>
</feature>
<dbReference type="HOGENOM" id="CLU_1240489_0_0_1"/>
<dbReference type="AlphaFoldDB" id="S7ZGD3"/>
<evidence type="ECO:0000313" key="2">
    <source>
        <dbReference type="EMBL" id="EPS27716.1"/>
    </source>
</evidence>
<dbReference type="EMBL" id="KB644410">
    <property type="protein sequence ID" value="EPS27716.1"/>
    <property type="molecule type" value="Genomic_DNA"/>
</dbReference>
<name>S7ZGD3_PENO1</name>
<dbReference type="Proteomes" id="UP000019376">
    <property type="component" value="Unassembled WGS sequence"/>
</dbReference>
<reference evidence="2 3" key="1">
    <citation type="journal article" date="2013" name="PLoS ONE">
        <title>Genomic and secretomic analyses reveal unique features of the lignocellulolytic enzyme system of Penicillium decumbens.</title>
        <authorList>
            <person name="Liu G."/>
            <person name="Zhang L."/>
            <person name="Wei X."/>
            <person name="Zou G."/>
            <person name="Qin Y."/>
            <person name="Ma L."/>
            <person name="Li J."/>
            <person name="Zheng H."/>
            <person name="Wang S."/>
            <person name="Wang C."/>
            <person name="Xun L."/>
            <person name="Zhao G.-P."/>
            <person name="Zhou Z."/>
            <person name="Qu Y."/>
        </authorList>
    </citation>
    <scope>NUCLEOTIDE SEQUENCE [LARGE SCALE GENOMIC DNA]</scope>
    <source>
        <strain evidence="3">114-2 / CGMCC 5302</strain>
    </source>
</reference>
<sequence length="223" mass="24587">MFPNLDTAKGPEAKVSLRSMRMQSSRHEFERHSLPAMDVVAARRCGERLYFTEEFLSWVELVVCSGQAMTTGRFSTRGRGRSRRIDAPSSGTSPTPASLLNRASHCLGTRLSEAVWPCAANPPSSTRQTFGMKERCTWQLSELWSGISGLLLSIWIEPIFLSTFCYTLNPVACSPNSLINGSLMLCLETNPCSPSGGQHSQPKRANSLDNWSMDHPGESGERS</sequence>
<feature type="compositionally biased region" description="Low complexity" evidence="1">
    <location>
        <begin position="87"/>
        <end position="96"/>
    </location>
</feature>
<organism evidence="2 3">
    <name type="scientific">Penicillium oxalicum (strain 114-2 / CGMCC 5302)</name>
    <name type="common">Penicillium decumbens</name>
    <dbReference type="NCBI Taxonomy" id="933388"/>
    <lineage>
        <taxon>Eukaryota</taxon>
        <taxon>Fungi</taxon>
        <taxon>Dikarya</taxon>
        <taxon>Ascomycota</taxon>
        <taxon>Pezizomycotina</taxon>
        <taxon>Eurotiomycetes</taxon>
        <taxon>Eurotiomycetidae</taxon>
        <taxon>Eurotiales</taxon>
        <taxon>Aspergillaceae</taxon>
        <taxon>Penicillium</taxon>
    </lineage>
</organism>
<keyword evidence="3" id="KW-1185">Reference proteome</keyword>